<protein>
    <submittedName>
        <fullName evidence="1">Uncharacterized protein</fullName>
    </submittedName>
</protein>
<organism evidence="1 2">
    <name type="scientific">Ktedonospora formicarum</name>
    <dbReference type="NCBI Taxonomy" id="2778364"/>
    <lineage>
        <taxon>Bacteria</taxon>
        <taxon>Bacillati</taxon>
        <taxon>Chloroflexota</taxon>
        <taxon>Ktedonobacteria</taxon>
        <taxon>Ktedonobacterales</taxon>
        <taxon>Ktedonobacteraceae</taxon>
        <taxon>Ktedonospora</taxon>
    </lineage>
</organism>
<evidence type="ECO:0000313" key="2">
    <source>
        <dbReference type="Proteomes" id="UP000612362"/>
    </source>
</evidence>
<evidence type="ECO:0000313" key="1">
    <source>
        <dbReference type="EMBL" id="GHO42060.1"/>
    </source>
</evidence>
<sequence length="76" mass="8377">MHYRIHIQGHLDSGWQDRFAGLHIEQQEVGTTLLVGTLPDQAALYGVLLQLIRLGLVLLSLETSQAEGDEEAAPRS</sequence>
<dbReference type="RefSeq" id="WP_220191651.1">
    <property type="nucleotide sequence ID" value="NZ_BNJF01000001.1"/>
</dbReference>
<dbReference type="AlphaFoldDB" id="A0A8J3HW27"/>
<name>A0A8J3HW27_9CHLR</name>
<keyword evidence="2" id="KW-1185">Reference proteome</keyword>
<gene>
    <name evidence="1" type="ORF">KSX_02230</name>
</gene>
<dbReference type="Proteomes" id="UP000612362">
    <property type="component" value="Unassembled WGS sequence"/>
</dbReference>
<comment type="caution">
    <text evidence="1">The sequence shown here is derived from an EMBL/GenBank/DDBJ whole genome shotgun (WGS) entry which is preliminary data.</text>
</comment>
<accession>A0A8J3HW27</accession>
<dbReference type="EMBL" id="BNJF01000001">
    <property type="protein sequence ID" value="GHO42060.1"/>
    <property type="molecule type" value="Genomic_DNA"/>
</dbReference>
<reference evidence="1" key="1">
    <citation type="submission" date="2020-10" db="EMBL/GenBank/DDBJ databases">
        <title>Taxonomic study of unclassified bacteria belonging to the class Ktedonobacteria.</title>
        <authorList>
            <person name="Yabe S."/>
            <person name="Wang C.M."/>
            <person name="Zheng Y."/>
            <person name="Sakai Y."/>
            <person name="Cavaletti L."/>
            <person name="Monciardini P."/>
            <person name="Donadio S."/>
        </authorList>
    </citation>
    <scope>NUCLEOTIDE SEQUENCE</scope>
    <source>
        <strain evidence="1">SOSP1-1</strain>
    </source>
</reference>
<proteinExistence type="predicted"/>